<reference evidence="2" key="1">
    <citation type="submission" date="2022-06" db="EMBL/GenBank/DDBJ databases">
        <title>Alkalicoccobacillus porphyridii sp. nov., isolated from a marine red alga, Porphyridium purpureum and reclassification of Shouchella plakortidis and Shouchella gibsonii as Alkalicoccobacillus plakortidis comb. nov. and Alkalicoccobacillus gibsonii comb. nov.</title>
        <authorList>
            <person name="Kim K.H."/>
            <person name="Lee J.K."/>
            <person name="Han D.M."/>
            <person name="Baek J.H."/>
            <person name="Jeon C.O."/>
        </authorList>
    </citation>
    <scope>NUCLEOTIDE SEQUENCE</scope>
    <source>
        <strain evidence="2">DSM 19153</strain>
    </source>
</reference>
<feature type="chain" id="PRO_5045720346" evidence="1">
    <location>
        <begin position="19"/>
        <end position="146"/>
    </location>
</feature>
<comment type="caution">
    <text evidence="2">The sequence shown here is derived from an EMBL/GenBank/DDBJ whole genome shotgun (WGS) entry which is preliminary data.</text>
</comment>
<keyword evidence="1" id="KW-0732">Signal</keyword>
<sequence>MKRMIALLMMLSFLLVSCSDEINTDDLKPPKLSIIIGDETIDPVLGSYSWGETNVFGQGVGIEADSDLPSTIADYQKPITVSTDSEVSIEFEKQPTHYSIRTWDSGGQLDSYDELDLSIHSGLNIFEVLASWPEGTGSYSLYLDVE</sequence>
<organism evidence="2 3">
    <name type="scientific">Alkalicoccobacillus plakortidis</name>
    <dbReference type="NCBI Taxonomy" id="444060"/>
    <lineage>
        <taxon>Bacteria</taxon>
        <taxon>Bacillati</taxon>
        <taxon>Bacillota</taxon>
        <taxon>Bacilli</taxon>
        <taxon>Bacillales</taxon>
        <taxon>Bacillaceae</taxon>
        <taxon>Alkalicoccobacillus</taxon>
    </lineage>
</organism>
<evidence type="ECO:0000256" key="1">
    <source>
        <dbReference type="SAM" id="SignalP"/>
    </source>
</evidence>
<evidence type="ECO:0000313" key="2">
    <source>
        <dbReference type="EMBL" id="MCM2674917.1"/>
    </source>
</evidence>
<protein>
    <submittedName>
        <fullName evidence="2">Uncharacterized protein</fullName>
    </submittedName>
</protein>
<name>A0ABT0XG98_9BACI</name>
<dbReference type="PROSITE" id="PS51257">
    <property type="entry name" value="PROKAR_LIPOPROTEIN"/>
    <property type="match status" value="1"/>
</dbReference>
<evidence type="ECO:0000313" key="3">
    <source>
        <dbReference type="Proteomes" id="UP001203665"/>
    </source>
</evidence>
<proteinExistence type="predicted"/>
<dbReference type="RefSeq" id="WP_251605053.1">
    <property type="nucleotide sequence ID" value="NZ_JAMQJY010000001.1"/>
</dbReference>
<accession>A0ABT0XG98</accession>
<feature type="signal peptide" evidence="1">
    <location>
        <begin position="1"/>
        <end position="18"/>
    </location>
</feature>
<keyword evidence="3" id="KW-1185">Reference proteome</keyword>
<dbReference type="EMBL" id="JAMQJY010000001">
    <property type="protein sequence ID" value="MCM2674917.1"/>
    <property type="molecule type" value="Genomic_DNA"/>
</dbReference>
<dbReference type="Proteomes" id="UP001203665">
    <property type="component" value="Unassembled WGS sequence"/>
</dbReference>
<gene>
    <name evidence="2" type="ORF">NDM98_04995</name>
</gene>